<gene>
    <name evidence="2" type="ORF">SAMN05216466_115175</name>
</gene>
<name>A0A1G8GWE0_9BURK</name>
<dbReference type="OrthoDB" id="9803764at2"/>
<dbReference type="Gene3D" id="3.40.50.880">
    <property type="match status" value="1"/>
</dbReference>
<dbReference type="PANTHER" id="PTHR43130">
    <property type="entry name" value="ARAC-FAMILY TRANSCRIPTIONAL REGULATOR"/>
    <property type="match status" value="1"/>
</dbReference>
<proteinExistence type="predicted"/>
<evidence type="ECO:0000259" key="1">
    <source>
        <dbReference type="Pfam" id="PF01965"/>
    </source>
</evidence>
<dbReference type="RefSeq" id="WP_090689487.1">
    <property type="nucleotide sequence ID" value="NZ_CADERL010000024.1"/>
</dbReference>
<sequence>MTQPFTVVFPIYPGVTHLDFTGPQQVLARTPGISVTVASVGGRPVRADGLTFADLAPLEAIERCDVVCVPGGGGVTDAMLDDLFMHHVRRLALEARYITSVCTGSLILGAAGLLEGKRATCHWAWRDMLPLFGAIADDGRVVRDGNVITGGGVTAGIDFALTLVAELTDDFTAQSVQLGLEYAPQPPFDAGRPETAPAEVLERVLARNAQTLPLRRPVTEKVAAEYRRVGPR</sequence>
<dbReference type="PANTHER" id="PTHR43130:SF2">
    <property type="entry name" value="DJ-1_PFPI DOMAIN-CONTAINING PROTEIN"/>
    <property type="match status" value="1"/>
</dbReference>
<dbReference type="InterPro" id="IPR052158">
    <property type="entry name" value="INH-QAR"/>
</dbReference>
<organism evidence="2 3">
    <name type="scientific">Paraburkholderia phenazinium</name>
    <dbReference type="NCBI Taxonomy" id="60549"/>
    <lineage>
        <taxon>Bacteria</taxon>
        <taxon>Pseudomonadati</taxon>
        <taxon>Pseudomonadota</taxon>
        <taxon>Betaproteobacteria</taxon>
        <taxon>Burkholderiales</taxon>
        <taxon>Burkholderiaceae</taxon>
        <taxon>Paraburkholderia</taxon>
    </lineage>
</organism>
<dbReference type="Pfam" id="PF01965">
    <property type="entry name" value="DJ-1_PfpI"/>
    <property type="match status" value="1"/>
</dbReference>
<accession>A0A1G8GWE0</accession>
<dbReference type="Proteomes" id="UP000199706">
    <property type="component" value="Unassembled WGS sequence"/>
</dbReference>
<dbReference type="SUPFAM" id="SSF52317">
    <property type="entry name" value="Class I glutamine amidotransferase-like"/>
    <property type="match status" value="1"/>
</dbReference>
<protein>
    <submittedName>
        <fullName evidence="2">DJ-1/PfpI family protein</fullName>
    </submittedName>
</protein>
<dbReference type="CDD" id="cd03139">
    <property type="entry name" value="GATase1_PfpI_2"/>
    <property type="match status" value="1"/>
</dbReference>
<dbReference type="AlphaFoldDB" id="A0A1G8GWE0"/>
<evidence type="ECO:0000313" key="3">
    <source>
        <dbReference type="Proteomes" id="UP000199706"/>
    </source>
</evidence>
<dbReference type="InterPro" id="IPR002818">
    <property type="entry name" value="DJ-1/PfpI"/>
</dbReference>
<feature type="domain" description="DJ-1/PfpI" evidence="1">
    <location>
        <begin position="7"/>
        <end position="165"/>
    </location>
</feature>
<dbReference type="EMBL" id="FNCJ01000015">
    <property type="protein sequence ID" value="SDH98705.1"/>
    <property type="molecule type" value="Genomic_DNA"/>
</dbReference>
<evidence type="ECO:0000313" key="2">
    <source>
        <dbReference type="EMBL" id="SDH98705.1"/>
    </source>
</evidence>
<reference evidence="2 3" key="1">
    <citation type="submission" date="2016-10" db="EMBL/GenBank/DDBJ databases">
        <authorList>
            <person name="de Groot N.N."/>
        </authorList>
    </citation>
    <scope>NUCLEOTIDE SEQUENCE [LARGE SCALE GENOMIC DNA]</scope>
    <source>
        <strain evidence="2 3">LMG 2247</strain>
    </source>
</reference>
<dbReference type="GO" id="GO:0006355">
    <property type="term" value="P:regulation of DNA-templated transcription"/>
    <property type="evidence" value="ECO:0007669"/>
    <property type="project" value="TreeGrafter"/>
</dbReference>
<dbReference type="InterPro" id="IPR029062">
    <property type="entry name" value="Class_I_gatase-like"/>
</dbReference>